<reference evidence="3" key="1">
    <citation type="submission" date="2022-01" db="EMBL/GenBank/DDBJ databases">
        <authorList>
            <person name="Criscuolo A."/>
        </authorList>
    </citation>
    <scope>NUCLEOTIDE SEQUENCE</scope>
    <source>
        <strain evidence="3">CIP111893</strain>
    </source>
</reference>
<proteinExistence type="predicted"/>
<dbReference type="Pfam" id="PF00535">
    <property type="entry name" value="Glycos_transf_2"/>
    <property type="match status" value="1"/>
</dbReference>
<dbReference type="RefSeq" id="WP_236344866.1">
    <property type="nucleotide sequence ID" value="NZ_CAKMMF010000030.1"/>
</dbReference>
<dbReference type="SUPFAM" id="SSF53448">
    <property type="entry name" value="Nucleotide-diphospho-sugar transferases"/>
    <property type="match status" value="1"/>
</dbReference>
<evidence type="ECO:0000259" key="2">
    <source>
        <dbReference type="Pfam" id="PF00535"/>
    </source>
</evidence>
<dbReference type="Proteomes" id="UP000838686">
    <property type="component" value="Unassembled WGS sequence"/>
</dbReference>
<sequence length="419" mass="48348">MIAVSLCMIVRDEEEVLARCLDSVADLVDEIVIVDTGSVDRTKEIAAQYNARIVEFEWIEDFAAARNFSFAQATQTYVMWLDADDVLFEKDREKFRKLKQSLPPEVDSVIMEYHLTFDMAGNAAAGSRRNRLVKRSMGYQWHNPIHEYLEVSEGNIMLTDIAISHKRMGDHSDRNMRIFKKQVADGKELLGRDLYYFANELVDQKEYAEAVQSYTLFLQGPVEYSEDHMLACSKLAECYHHLGRKDKKLESLLLAFKYDVPRADFCCSIAFCFEEQEAWPLAIHWYNMALGLEKPAFSMGLLNLVCWTWLPHVQLCICYAKVGELRKAMEHNDKALHYLPDDANLKDNKRRLEEILQIHNDVKRRHKDGQEQVQGQVEEQVQEQVQEQEQEQGPEQGQVEDQEQGQVQGQDSGQDGGIV</sequence>
<dbReference type="PANTHER" id="PTHR43630:SF2">
    <property type="entry name" value="GLYCOSYLTRANSFERASE"/>
    <property type="match status" value="1"/>
</dbReference>
<dbReference type="Gene3D" id="3.90.550.10">
    <property type="entry name" value="Spore Coat Polysaccharide Biosynthesis Protein SpsA, Chain A"/>
    <property type="match status" value="1"/>
</dbReference>
<feature type="domain" description="Glycosyltransferase 2-like" evidence="2">
    <location>
        <begin position="5"/>
        <end position="100"/>
    </location>
</feature>
<feature type="region of interest" description="Disordered" evidence="1">
    <location>
        <begin position="363"/>
        <end position="419"/>
    </location>
</feature>
<dbReference type="EMBL" id="CAKMMF010000030">
    <property type="protein sequence ID" value="CAH1218371.1"/>
    <property type="molecule type" value="Genomic_DNA"/>
</dbReference>
<evidence type="ECO:0000313" key="3">
    <source>
        <dbReference type="EMBL" id="CAH1218371.1"/>
    </source>
</evidence>
<evidence type="ECO:0000313" key="4">
    <source>
        <dbReference type="Proteomes" id="UP000838686"/>
    </source>
</evidence>
<dbReference type="CDD" id="cd02511">
    <property type="entry name" value="Beta4Glucosyltransferase"/>
    <property type="match status" value="1"/>
</dbReference>
<accession>A0ABM9CNQ0</accession>
<dbReference type="SUPFAM" id="SSF48452">
    <property type="entry name" value="TPR-like"/>
    <property type="match status" value="1"/>
</dbReference>
<name>A0ABM9CNQ0_9BACL</name>
<dbReference type="InterPro" id="IPR011990">
    <property type="entry name" value="TPR-like_helical_dom_sf"/>
</dbReference>
<comment type="caution">
    <text evidence="3">The sequence shown here is derived from an EMBL/GenBank/DDBJ whole genome shotgun (WGS) entry which is preliminary data.</text>
</comment>
<feature type="compositionally biased region" description="Acidic residues" evidence="1">
    <location>
        <begin position="386"/>
        <end position="403"/>
    </location>
</feature>
<organism evidence="3 4">
    <name type="scientific">Paenibacillus plantiphilus</name>
    <dbReference type="NCBI Taxonomy" id="2905650"/>
    <lineage>
        <taxon>Bacteria</taxon>
        <taxon>Bacillati</taxon>
        <taxon>Bacillota</taxon>
        <taxon>Bacilli</taxon>
        <taxon>Bacillales</taxon>
        <taxon>Paenibacillaceae</taxon>
        <taxon>Paenibacillus</taxon>
    </lineage>
</organism>
<keyword evidence="4" id="KW-1185">Reference proteome</keyword>
<evidence type="ECO:0000256" key="1">
    <source>
        <dbReference type="SAM" id="MobiDB-lite"/>
    </source>
</evidence>
<dbReference type="InterPro" id="IPR029044">
    <property type="entry name" value="Nucleotide-diphossugar_trans"/>
</dbReference>
<dbReference type="PANTHER" id="PTHR43630">
    <property type="entry name" value="POLY-BETA-1,6-N-ACETYL-D-GLUCOSAMINE SYNTHASE"/>
    <property type="match status" value="1"/>
</dbReference>
<dbReference type="Gene3D" id="1.25.40.10">
    <property type="entry name" value="Tetratricopeptide repeat domain"/>
    <property type="match status" value="2"/>
</dbReference>
<gene>
    <name evidence="3" type="ORF">PAECIP111893_04420</name>
</gene>
<feature type="compositionally biased region" description="Low complexity" evidence="1">
    <location>
        <begin position="371"/>
        <end position="385"/>
    </location>
</feature>
<dbReference type="InterPro" id="IPR001173">
    <property type="entry name" value="Glyco_trans_2-like"/>
</dbReference>
<feature type="compositionally biased region" description="Low complexity" evidence="1">
    <location>
        <begin position="404"/>
        <end position="413"/>
    </location>
</feature>
<protein>
    <recommendedName>
        <fullName evidence="2">Glycosyltransferase 2-like domain-containing protein</fullName>
    </recommendedName>
</protein>